<keyword evidence="3" id="KW-1185">Reference proteome</keyword>
<accession>A0AAV7NEE1</accession>
<dbReference type="Proteomes" id="UP001066276">
    <property type="component" value="Chromosome 8"/>
</dbReference>
<dbReference type="EMBL" id="JANPWB010000012">
    <property type="protein sequence ID" value="KAJ1114447.1"/>
    <property type="molecule type" value="Genomic_DNA"/>
</dbReference>
<feature type="region of interest" description="Disordered" evidence="1">
    <location>
        <begin position="1"/>
        <end position="20"/>
    </location>
</feature>
<evidence type="ECO:0000313" key="3">
    <source>
        <dbReference type="Proteomes" id="UP001066276"/>
    </source>
</evidence>
<sequence length="253" mass="27999">MTCSSYVKPPSNPNLLDGSPTTAAVLVASPKTPRATRSKTWAQYTRHCWALFFWGLRTFGEMPNGKSSGKHSRQLLFSEAIAQPKTMVAQTAPPCPAPSPADPPTLEATDRILQEIASVGRGLEAMDLKITDLTVASSSIRTDIAGFRETANALDQRLIAVEDQVAALPDKEVELRSLRAKITNLEDRSRRNNVHFFGIPEHKRDLISSLFSKPSSLVRSSCHCRSSKEYTGLPFQQSDLRQATPYHRMFFAP</sequence>
<protein>
    <submittedName>
        <fullName evidence="2">Uncharacterized protein</fullName>
    </submittedName>
</protein>
<comment type="caution">
    <text evidence="2">The sequence shown here is derived from an EMBL/GenBank/DDBJ whole genome shotgun (WGS) entry which is preliminary data.</text>
</comment>
<organism evidence="2 3">
    <name type="scientific">Pleurodeles waltl</name>
    <name type="common">Iberian ribbed newt</name>
    <dbReference type="NCBI Taxonomy" id="8319"/>
    <lineage>
        <taxon>Eukaryota</taxon>
        <taxon>Metazoa</taxon>
        <taxon>Chordata</taxon>
        <taxon>Craniata</taxon>
        <taxon>Vertebrata</taxon>
        <taxon>Euteleostomi</taxon>
        <taxon>Amphibia</taxon>
        <taxon>Batrachia</taxon>
        <taxon>Caudata</taxon>
        <taxon>Salamandroidea</taxon>
        <taxon>Salamandridae</taxon>
        <taxon>Pleurodelinae</taxon>
        <taxon>Pleurodeles</taxon>
    </lineage>
</organism>
<reference evidence="2" key="1">
    <citation type="journal article" date="2022" name="bioRxiv">
        <title>Sequencing and chromosome-scale assembly of the giantPleurodeles waltlgenome.</title>
        <authorList>
            <person name="Brown T."/>
            <person name="Elewa A."/>
            <person name="Iarovenko S."/>
            <person name="Subramanian E."/>
            <person name="Araus A.J."/>
            <person name="Petzold A."/>
            <person name="Susuki M."/>
            <person name="Suzuki K.-i.T."/>
            <person name="Hayashi T."/>
            <person name="Toyoda A."/>
            <person name="Oliveira C."/>
            <person name="Osipova E."/>
            <person name="Leigh N.D."/>
            <person name="Simon A."/>
            <person name="Yun M.H."/>
        </authorList>
    </citation>
    <scope>NUCLEOTIDE SEQUENCE</scope>
    <source>
        <strain evidence="2">20211129_DDA</strain>
        <tissue evidence="2">Liver</tissue>
    </source>
</reference>
<proteinExistence type="predicted"/>
<name>A0AAV7NEE1_PLEWA</name>
<evidence type="ECO:0000256" key="1">
    <source>
        <dbReference type="SAM" id="MobiDB-lite"/>
    </source>
</evidence>
<gene>
    <name evidence="2" type="ORF">NDU88_002684</name>
</gene>
<evidence type="ECO:0000313" key="2">
    <source>
        <dbReference type="EMBL" id="KAJ1114447.1"/>
    </source>
</evidence>
<dbReference type="AlphaFoldDB" id="A0AAV7NEE1"/>